<dbReference type="PROSITE" id="PS50005">
    <property type="entry name" value="TPR"/>
    <property type="match status" value="1"/>
</dbReference>
<feature type="DNA-binding region" description="OmpR/PhoB-type" evidence="4">
    <location>
        <begin position="1"/>
        <end position="96"/>
    </location>
</feature>
<dbReference type="InterPro" id="IPR019734">
    <property type="entry name" value="TPR_rpt"/>
</dbReference>
<dbReference type="Pfam" id="PF03704">
    <property type="entry name" value="BTAD"/>
    <property type="match status" value="1"/>
</dbReference>
<dbReference type="SUPFAM" id="SSF48452">
    <property type="entry name" value="TPR-like"/>
    <property type="match status" value="3"/>
</dbReference>
<evidence type="ECO:0000313" key="6">
    <source>
        <dbReference type="EMBL" id="NRN70777.1"/>
    </source>
</evidence>
<organism evidence="6 7">
    <name type="scientific">Kibdelosporangium persicum</name>
    <dbReference type="NCBI Taxonomy" id="2698649"/>
    <lineage>
        <taxon>Bacteria</taxon>
        <taxon>Bacillati</taxon>
        <taxon>Actinomycetota</taxon>
        <taxon>Actinomycetes</taxon>
        <taxon>Pseudonocardiales</taxon>
        <taxon>Pseudonocardiaceae</taxon>
        <taxon>Kibdelosporangium</taxon>
    </lineage>
</organism>
<dbReference type="CDD" id="cd15831">
    <property type="entry name" value="BTAD"/>
    <property type="match status" value="1"/>
</dbReference>
<dbReference type="Gene3D" id="1.25.40.10">
    <property type="entry name" value="Tetratricopeptide repeat domain"/>
    <property type="match status" value="2"/>
</dbReference>
<name>A0ABX2FHM9_9PSEU</name>
<accession>A0ABX2FHM9</accession>
<comment type="similarity">
    <text evidence="1">Belongs to the AfsR/DnrI/RedD regulatory family.</text>
</comment>
<evidence type="ECO:0000256" key="2">
    <source>
        <dbReference type="ARBA" id="ARBA00023125"/>
    </source>
</evidence>
<feature type="repeat" description="TPR" evidence="3">
    <location>
        <begin position="854"/>
        <end position="887"/>
    </location>
</feature>
<evidence type="ECO:0000313" key="7">
    <source>
        <dbReference type="Proteomes" id="UP000763557"/>
    </source>
</evidence>
<keyword evidence="7" id="KW-1185">Reference proteome</keyword>
<keyword evidence="3" id="KW-0802">TPR repeat</keyword>
<dbReference type="PRINTS" id="PR00364">
    <property type="entry name" value="DISEASERSIST"/>
</dbReference>
<dbReference type="PANTHER" id="PTHR47691">
    <property type="entry name" value="REGULATOR-RELATED"/>
    <property type="match status" value="1"/>
</dbReference>
<dbReference type="InterPro" id="IPR027417">
    <property type="entry name" value="P-loop_NTPase"/>
</dbReference>
<protein>
    <submittedName>
        <fullName evidence="6">Transcriptional regulatory protein EmbR</fullName>
    </submittedName>
</protein>
<dbReference type="RefSeq" id="WP_173141919.1">
    <property type="nucleotide sequence ID" value="NZ_CBCSGW010000062.1"/>
</dbReference>
<dbReference type="InterPro" id="IPR005158">
    <property type="entry name" value="BTAD"/>
</dbReference>
<dbReference type="SUPFAM" id="SSF52540">
    <property type="entry name" value="P-loop containing nucleoside triphosphate hydrolases"/>
    <property type="match status" value="1"/>
</dbReference>
<dbReference type="PANTHER" id="PTHR47691:SF3">
    <property type="entry name" value="HTH-TYPE TRANSCRIPTIONAL REGULATOR RV0890C-RELATED"/>
    <property type="match status" value="1"/>
</dbReference>
<reference evidence="6 7" key="1">
    <citation type="submission" date="2020-01" db="EMBL/GenBank/DDBJ databases">
        <title>Kibdelosporangium persica a novel Actinomycetes from a hot desert in Iran.</title>
        <authorList>
            <person name="Safaei N."/>
            <person name="Zaburannyi N."/>
            <person name="Mueller R."/>
            <person name="Wink J."/>
        </authorList>
    </citation>
    <scope>NUCLEOTIDE SEQUENCE [LARGE SCALE GENOMIC DNA]</scope>
    <source>
        <strain evidence="6 7">4NS15</strain>
    </source>
</reference>
<dbReference type="Proteomes" id="UP000763557">
    <property type="component" value="Unassembled WGS sequence"/>
</dbReference>
<dbReference type="PROSITE" id="PS51755">
    <property type="entry name" value="OMPR_PHOB"/>
    <property type="match status" value="1"/>
</dbReference>
<dbReference type="SMART" id="SM01043">
    <property type="entry name" value="BTAD"/>
    <property type="match status" value="1"/>
</dbReference>
<dbReference type="SMART" id="SM00862">
    <property type="entry name" value="Trans_reg_C"/>
    <property type="match status" value="1"/>
</dbReference>
<dbReference type="Pfam" id="PF00486">
    <property type="entry name" value="Trans_reg_C"/>
    <property type="match status" value="1"/>
</dbReference>
<proteinExistence type="inferred from homology"/>
<gene>
    <name evidence="6" type="ORF">GC106_80500</name>
</gene>
<dbReference type="Gene3D" id="1.10.10.10">
    <property type="entry name" value="Winged helix-like DNA-binding domain superfamily/Winged helix DNA-binding domain"/>
    <property type="match status" value="1"/>
</dbReference>
<dbReference type="Gene3D" id="3.40.50.300">
    <property type="entry name" value="P-loop containing nucleotide triphosphate hydrolases"/>
    <property type="match status" value="1"/>
</dbReference>
<dbReference type="InterPro" id="IPR058852">
    <property type="entry name" value="HTH_77"/>
</dbReference>
<feature type="domain" description="OmpR/PhoB-type" evidence="5">
    <location>
        <begin position="1"/>
        <end position="96"/>
    </location>
</feature>
<dbReference type="Pfam" id="PF25872">
    <property type="entry name" value="HTH_77"/>
    <property type="match status" value="1"/>
</dbReference>
<dbReference type="InterPro" id="IPR001867">
    <property type="entry name" value="OmpR/PhoB-type_DNA-bd"/>
</dbReference>
<evidence type="ECO:0000256" key="4">
    <source>
        <dbReference type="PROSITE-ProRule" id="PRU01091"/>
    </source>
</evidence>
<dbReference type="InterPro" id="IPR036388">
    <property type="entry name" value="WH-like_DNA-bd_sf"/>
</dbReference>
<evidence type="ECO:0000256" key="3">
    <source>
        <dbReference type="PROSITE-ProRule" id="PRU00339"/>
    </source>
</evidence>
<sequence>MRFGVLGPIAVWTADGTPVTIPGAKVRALLAVLLVHRGEPVSVDKLVDALWGQEPPRNPQGALQVKVSQLRKALDDAQPGARELVVSGPSGYLLRVEPEAVDAGRFARLVADKRPSEALELWRGPAFADYADEPFALPAITHLTELRLSALEDHAEAQLANGQHSALTGELTQLVAQNPLRERLSGVLMRALYRSGRQAEALELYRGLRERLAEELGVDPSPAITRLYEAILRQDPELGQPAGPRPADPHRNGSNLAAPVVDLIGRTEAVGELLRLLDQARLVTLTGPGGVGKTQLALESARRRDSAWMVELASFDRAAATPESLAELVSSTLGIRDDATSAGCAGSTDRLVEALRSRRTLLVLDNCEHLVDSVAGLTELLLTSVPDLTVLATSREPLGIAGERLFPVTPLALPDAGEAAHPEQIGESPAVRLFVSRAAAVMPGFTVTQDNARVIAAICRRLDGLPLALELAATRVRALGVHDLAVRLEDRFRVLTRGRRTAPARQQTLRAMMDWSWDLLPGDERAVLRRLAVHAEGCTLGSAESVCAGAGVAADDVLDLLARLVDRSLVGTTETAGGVRYRLLETVAAYSRQRLVEAGEESATRRAHARYYLELAEQADSRLRGHDQRLWLERLDAEAGNLRAALATAVRDNAADLALRLVNALSWYWFLRGKYREAHRAITTALSIESGAPADVRADAQAWQIVIGFLMGSDTMPLEHGQAVLELYDDQAALARARWLFGFAGRSGAPAEAERMIDEALPVFRSAGDQWGLAAGLSTLSELALMRGDLAAAKRDATAATELFADLGDRWGQIKTAEILGHLAEIAGNLEESGHVHREALRMAEELELWPFIAQQLARMGRHALLAGDYETAATFLDRALRVAEANSYEVGVNLARGGLALLARRQGRFEAAEELLKPLLRWERRINYDVGVAFGLTELGFNAEQRGDARTALALHSEGLETAWATGDPRAVAHALEGLAGVHVLTGDHALAARLLGAAAAARQSVGSPLPSAERADVDRITATLRAALGDETLAAELKHGSSLDIQEVLRTIPTVS</sequence>
<dbReference type="EMBL" id="JAAATY010000044">
    <property type="protein sequence ID" value="NRN70777.1"/>
    <property type="molecule type" value="Genomic_DNA"/>
</dbReference>
<keyword evidence="2 4" id="KW-0238">DNA-binding</keyword>
<evidence type="ECO:0000256" key="1">
    <source>
        <dbReference type="ARBA" id="ARBA00005820"/>
    </source>
</evidence>
<dbReference type="InterPro" id="IPR016032">
    <property type="entry name" value="Sig_transdc_resp-reg_C-effctor"/>
</dbReference>
<dbReference type="InterPro" id="IPR011990">
    <property type="entry name" value="TPR-like_helical_dom_sf"/>
</dbReference>
<dbReference type="SUPFAM" id="SSF46894">
    <property type="entry name" value="C-terminal effector domain of the bipartite response regulators"/>
    <property type="match status" value="1"/>
</dbReference>
<comment type="caution">
    <text evidence="6">The sequence shown here is derived from an EMBL/GenBank/DDBJ whole genome shotgun (WGS) entry which is preliminary data.</text>
</comment>
<evidence type="ECO:0000259" key="5">
    <source>
        <dbReference type="PROSITE" id="PS51755"/>
    </source>
</evidence>